<gene>
    <name evidence="2" type="ORF">NCTC11661_00871</name>
</gene>
<organism evidence="2 3">
    <name type="scientific">Bergeyella zoohelcum</name>
    <dbReference type="NCBI Taxonomy" id="1015"/>
    <lineage>
        <taxon>Bacteria</taxon>
        <taxon>Pseudomonadati</taxon>
        <taxon>Bacteroidota</taxon>
        <taxon>Flavobacteriia</taxon>
        <taxon>Flavobacteriales</taxon>
        <taxon>Weeksellaceae</taxon>
        <taxon>Bergeyella</taxon>
    </lineage>
</organism>
<reference evidence="2 3" key="1">
    <citation type="submission" date="2018-06" db="EMBL/GenBank/DDBJ databases">
        <authorList>
            <consortium name="Pathogen Informatics"/>
            <person name="Doyle S."/>
        </authorList>
    </citation>
    <scope>NUCLEOTIDE SEQUENCE [LARGE SCALE GENOMIC DNA]</scope>
    <source>
        <strain evidence="2 3">NCTC11661</strain>
    </source>
</reference>
<evidence type="ECO:0000313" key="3">
    <source>
        <dbReference type="Proteomes" id="UP000255515"/>
    </source>
</evidence>
<name>A0A376C057_9FLAO</name>
<dbReference type="Gene3D" id="3.40.50.720">
    <property type="entry name" value="NAD(P)-binding Rossmann-like Domain"/>
    <property type="match status" value="1"/>
</dbReference>
<dbReference type="EMBL" id="UFTJ01000001">
    <property type="protein sequence ID" value="SSZ47205.1"/>
    <property type="molecule type" value="Genomic_DNA"/>
</dbReference>
<dbReference type="InterPro" id="IPR036291">
    <property type="entry name" value="NAD(P)-bd_dom_sf"/>
</dbReference>
<dbReference type="Proteomes" id="UP000255515">
    <property type="component" value="Unassembled WGS sequence"/>
</dbReference>
<evidence type="ECO:0000313" key="2">
    <source>
        <dbReference type="EMBL" id="SSZ47205.1"/>
    </source>
</evidence>
<dbReference type="RefSeq" id="WP_002686385.1">
    <property type="nucleotide sequence ID" value="NZ_UFTJ01000001.1"/>
</dbReference>
<proteinExistence type="predicted"/>
<dbReference type="AlphaFoldDB" id="A0A376C057"/>
<dbReference type="SUPFAM" id="SSF51735">
    <property type="entry name" value="NAD(P)-binding Rossmann-fold domains"/>
    <property type="match status" value="1"/>
</dbReference>
<accession>A0A376C057</accession>
<sequence length="226" mass="25796">MIIGNGLIASLFREDDAESVVFFASGVSNSLETRESEFLREENLIRKTISENEGKIFVYFSTCSIYDSSKAQSQYVLHKLKMEQIIADACEKYLILRVSNAVGHGGNPNLLMNYLIRSVRNGETINVHTKATRNLIDTEDIKNVTLLLLEKQELNKIVNLAYLENYAIIEILEIIEKFFSLNLNVNLIKAGSGYDISIPDIQDYFKKNKLTNKEAYLCNILKKYYS</sequence>
<dbReference type="InterPro" id="IPR001509">
    <property type="entry name" value="Epimerase_deHydtase"/>
</dbReference>
<evidence type="ECO:0000259" key="1">
    <source>
        <dbReference type="Pfam" id="PF01370"/>
    </source>
</evidence>
<feature type="domain" description="NAD-dependent epimerase/dehydratase" evidence="1">
    <location>
        <begin position="10"/>
        <end position="161"/>
    </location>
</feature>
<dbReference type="Pfam" id="PF01370">
    <property type="entry name" value="Epimerase"/>
    <property type="match status" value="1"/>
</dbReference>
<protein>
    <submittedName>
        <fullName evidence="2">NAD dependent epimerase/dehydratase family</fullName>
    </submittedName>
</protein>